<dbReference type="OrthoDB" id="7777983at2"/>
<evidence type="ECO:0000256" key="1">
    <source>
        <dbReference type="SAM" id="SignalP"/>
    </source>
</evidence>
<accession>A0A5C6S5L2</accession>
<evidence type="ECO:0000313" key="3">
    <source>
        <dbReference type="Proteomes" id="UP000321562"/>
    </source>
</evidence>
<reference evidence="2 3" key="1">
    <citation type="submission" date="2019-08" db="EMBL/GenBank/DDBJ databases">
        <authorList>
            <person name="Ye J."/>
        </authorList>
    </citation>
    <scope>NUCLEOTIDE SEQUENCE [LARGE SCALE GENOMIC DNA]</scope>
    <source>
        <strain evidence="2 3">TK008</strain>
    </source>
</reference>
<keyword evidence="1" id="KW-0732">Signal</keyword>
<dbReference type="AlphaFoldDB" id="A0A5C6S5L2"/>
<protein>
    <submittedName>
        <fullName evidence="2">Uncharacterized protein</fullName>
    </submittedName>
</protein>
<comment type="caution">
    <text evidence="2">The sequence shown here is derived from an EMBL/GenBank/DDBJ whole genome shotgun (WGS) entry which is preliminary data.</text>
</comment>
<feature type="chain" id="PRO_5022905164" evidence="1">
    <location>
        <begin position="20"/>
        <end position="96"/>
    </location>
</feature>
<name>A0A5C6S5L2_9RHOB</name>
<organism evidence="2 3">
    <name type="scientific">Paracoccus aurantiacus</name>
    <dbReference type="NCBI Taxonomy" id="2599412"/>
    <lineage>
        <taxon>Bacteria</taxon>
        <taxon>Pseudomonadati</taxon>
        <taxon>Pseudomonadota</taxon>
        <taxon>Alphaproteobacteria</taxon>
        <taxon>Rhodobacterales</taxon>
        <taxon>Paracoccaceae</taxon>
        <taxon>Paracoccus</taxon>
    </lineage>
</organism>
<proteinExistence type="predicted"/>
<dbReference type="RefSeq" id="WP_147097015.1">
    <property type="nucleotide sequence ID" value="NZ_JBHUFH010000001.1"/>
</dbReference>
<keyword evidence="3" id="KW-1185">Reference proteome</keyword>
<evidence type="ECO:0000313" key="2">
    <source>
        <dbReference type="EMBL" id="TXB69725.1"/>
    </source>
</evidence>
<sequence>MVIRSVAGALALATLSGCAMTPQQYETTPVLVQSAMGQVTCQLYTLEQVTWDRAINRPAAMSVATADNLCRAEGQRVMQGGTPNYAPTVAAASTAQ</sequence>
<gene>
    <name evidence="2" type="ORF">FQV27_06280</name>
</gene>
<dbReference type="EMBL" id="VOPL01000002">
    <property type="protein sequence ID" value="TXB69725.1"/>
    <property type="molecule type" value="Genomic_DNA"/>
</dbReference>
<feature type="signal peptide" evidence="1">
    <location>
        <begin position="1"/>
        <end position="19"/>
    </location>
</feature>
<dbReference type="PROSITE" id="PS51257">
    <property type="entry name" value="PROKAR_LIPOPROTEIN"/>
    <property type="match status" value="1"/>
</dbReference>
<dbReference type="Proteomes" id="UP000321562">
    <property type="component" value="Unassembled WGS sequence"/>
</dbReference>